<evidence type="ECO:0000259" key="2">
    <source>
        <dbReference type="Pfam" id="PF24691"/>
    </source>
</evidence>
<protein>
    <recommendedName>
        <fullName evidence="6">RHS repeat-associated core domain-containing protein</fullName>
    </recommendedName>
</protein>
<evidence type="ECO:0000256" key="1">
    <source>
        <dbReference type="ARBA" id="ARBA00022737"/>
    </source>
</evidence>
<name>A0A2S8A9M7_9FLAO</name>
<reference evidence="4 5" key="1">
    <citation type="submission" date="2018-02" db="EMBL/GenBank/DDBJ databases">
        <title>Genome sequences of Apibacter spp., gut symbionts of Asian honey bees.</title>
        <authorList>
            <person name="Kwong W.K."/>
            <person name="Steele M.I."/>
            <person name="Moran N.A."/>
        </authorList>
    </citation>
    <scope>NUCLEOTIDE SEQUENCE [LARGE SCALE GENOMIC DNA]</scope>
    <source>
        <strain evidence="5">wkB301</strain>
    </source>
</reference>
<dbReference type="EMBL" id="PSZM01000041">
    <property type="protein sequence ID" value="PQL91279.1"/>
    <property type="molecule type" value="Genomic_DNA"/>
</dbReference>
<dbReference type="InterPro" id="IPR056823">
    <property type="entry name" value="TEN-like_YD-shell"/>
</dbReference>
<dbReference type="Pfam" id="PF25023">
    <property type="entry name" value="TEN_YD-shell"/>
    <property type="match status" value="1"/>
</dbReference>
<sequence length="397" mass="44302">MYRIYSLNKDHYVYFEVPYHGKDHNDYVNGAGFCCEGKDKKHQAYGGGIGKGNEEYEKKQYYDHADHLGSSSYITNLDAQIVQHVEYVPFGEVFIEKRNQSWNIPYLFNGKELDEETGLYYYGARYYNPRESVFLSVDPMLEQTGTPYQYTYQNPINYTDPTGMKGESVDDWIKNKHGKYLDDKNATSQETTRAGWTYVGKELPKNVDSKGQDILEEDRSGRLVHKNTDNWIGRLSNKYLNTNFPEKKVYDQVEENFTNELVTTSAGSLAGGVILKVGGKVVGGVIGNTSKVGMTTVGRWMSKAEYEIMVKTGKMVEGAGGQTFVATGGQNAFTSAAKGSVYAEFQVPTNSLLQGGKEGWFKVIGPNAGKAMQGALQKQGGQLLPKVKNLTPILKTK</sequence>
<dbReference type="NCBIfam" id="TIGR03696">
    <property type="entry name" value="Rhs_assc_core"/>
    <property type="match status" value="1"/>
</dbReference>
<dbReference type="AlphaFoldDB" id="A0A2S8A9M7"/>
<dbReference type="OrthoDB" id="1367325at2"/>
<dbReference type="InterPro" id="IPR057938">
    <property type="entry name" value="TreTu_C"/>
</dbReference>
<accession>A0A2S8A9M7</accession>
<organism evidence="4 5">
    <name type="scientific">Apibacter adventoris</name>
    <dbReference type="NCBI Taxonomy" id="1679466"/>
    <lineage>
        <taxon>Bacteria</taxon>
        <taxon>Pseudomonadati</taxon>
        <taxon>Bacteroidota</taxon>
        <taxon>Flavobacteriia</taxon>
        <taxon>Flavobacteriales</taxon>
        <taxon>Weeksellaceae</taxon>
        <taxon>Apibacter</taxon>
    </lineage>
</organism>
<evidence type="ECO:0008006" key="6">
    <source>
        <dbReference type="Google" id="ProtNLM"/>
    </source>
</evidence>
<keyword evidence="5" id="KW-1185">Reference proteome</keyword>
<proteinExistence type="predicted"/>
<comment type="caution">
    <text evidence="4">The sequence shown here is derived from an EMBL/GenBank/DDBJ whole genome shotgun (WGS) entry which is preliminary data.</text>
</comment>
<dbReference type="PANTHER" id="PTHR32305:SF15">
    <property type="entry name" value="PROTEIN RHSA-RELATED"/>
    <property type="match status" value="1"/>
</dbReference>
<dbReference type="Pfam" id="PF24691">
    <property type="entry name" value="TreTu_C"/>
    <property type="match status" value="1"/>
</dbReference>
<feature type="domain" description="TreTu toxin C-terminal" evidence="2">
    <location>
        <begin position="294"/>
        <end position="390"/>
    </location>
</feature>
<dbReference type="Proteomes" id="UP000238042">
    <property type="component" value="Unassembled WGS sequence"/>
</dbReference>
<dbReference type="InterPro" id="IPR022385">
    <property type="entry name" value="Rhs_assc_core"/>
</dbReference>
<keyword evidence="1" id="KW-0677">Repeat</keyword>
<gene>
    <name evidence="4" type="ORF">C4S77_08450</name>
</gene>
<dbReference type="InterPro" id="IPR050708">
    <property type="entry name" value="T6SS_VgrG/RHS"/>
</dbReference>
<dbReference type="PANTHER" id="PTHR32305">
    <property type="match status" value="1"/>
</dbReference>
<evidence type="ECO:0000259" key="3">
    <source>
        <dbReference type="Pfam" id="PF25023"/>
    </source>
</evidence>
<evidence type="ECO:0000313" key="4">
    <source>
        <dbReference type="EMBL" id="PQL91279.1"/>
    </source>
</evidence>
<evidence type="ECO:0000313" key="5">
    <source>
        <dbReference type="Proteomes" id="UP000238042"/>
    </source>
</evidence>
<feature type="domain" description="Teneurin-like YD-shell" evidence="3">
    <location>
        <begin position="58"/>
        <end position="149"/>
    </location>
</feature>
<dbReference type="Gene3D" id="2.180.10.10">
    <property type="entry name" value="RHS repeat-associated core"/>
    <property type="match status" value="1"/>
</dbReference>